<keyword evidence="5" id="KW-1185">Reference proteome</keyword>
<reference evidence="5" key="2">
    <citation type="submission" date="2012-11" db="EMBL/GenBank/DDBJ databases">
        <authorList>
            <person name="Kuo A."/>
            <person name="Curtis B.A."/>
            <person name="Tanifuji G."/>
            <person name="Burki F."/>
            <person name="Gruber A."/>
            <person name="Irimia M."/>
            <person name="Maruyama S."/>
            <person name="Arias M.C."/>
            <person name="Ball S.G."/>
            <person name="Gile G.H."/>
            <person name="Hirakawa Y."/>
            <person name="Hopkins J.F."/>
            <person name="Rensing S.A."/>
            <person name="Schmutz J."/>
            <person name="Symeonidi A."/>
            <person name="Elias M."/>
            <person name="Eveleigh R.J."/>
            <person name="Herman E.K."/>
            <person name="Klute M.J."/>
            <person name="Nakayama T."/>
            <person name="Obornik M."/>
            <person name="Reyes-Prieto A."/>
            <person name="Armbrust E.V."/>
            <person name="Aves S.J."/>
            <person name="Beiko R.G."/>
            <person name="Coutinho P."/>
            <person name="Dacks J.B."/>
            <person name="Durnford D.G."/>
            <person name="Fast N.M."/>
            <person name="Green B.R."/>
            <person name="Grisdale C."/>
            <person name="Hempe F."/>
            <person name="Henrissat B."/>
            <person name="Hoppner M.P."/>
            <person name="Ishida K.-I."/>
            <person name="Kim E."/>
            <person name="Koreny L."/>
            <person name="Kroth P.G."/>
            <person name="Liu Y."/>
            <person name="Malik S.-B."/>
            <person name="Maier U.G."/>
            <person name="McRose D."/>
            <person name="Mock T."/>
            <person name="Neilson J.A."/>
            <person name="Onodera N.T."/>
            <person name="Poole A.M."/>
            <person name="Pritham E.J."/>
            <person name="Richards T.A."/>
            <person name="Rocap G."/>
            <person name="Roy S.W."/>
            <person name="Sarai C."/>
            <person name="Schaack S."/>
            <person name="Shirato S."/>
            <person name="Slamovits C.H."/>
            <person name="Spencer D.F."/>
            <person name="Suzuki S."/>
            <person name="Worden A.Z."/>
            <person name="Zauner S."/>
            <person name="Barry K."/>
            <person name="Bell C."/>
            <person name="Bharti A.K."/>
            <person name="Crow J.A."/>
            <person name="Grimwood J."/>
            <person name="Kramer R."/>
            <person name="Lindquist E."/>
            <person name="Lucas S."/>
            <person name="Salamov A."/>
            <person name="McFadden G.I."/>
            <person name="Lane C.E."/>
            <person name="Keeling P.J."/>
            <person name="Gray M.W."/>
            <person name="Grigoriev I.V."/>
            <person name="Archibald J.M."/>
        </authorList>
    </citation>
    <scope>NUCLEOTIDE SEQUENCE</scope>
    <source>
        <strain evidence="5">CCMP2712</strain>
    </source>
</reference>
<dbReference type="Pfam" id="PF13920">
    <property type="entry name" value="zf-C3HC4_3"/>
    <property type="match status" value="1"/>
</dbReference>
<proteinExistence type="predicted"/>
<dbReference type="HOGENOM" id="CLU_3093862_0_0_1"/>
<dbReference type="Gene3D" id="3.30.40.10">
    <property type="entry name" value="Zinc/RING finger domain, C3HC4 (zinc finger)"/>
    <property type="match status" value="1"/>
</dbReference>
<accession>L1JRE2</accession>
<feature type="non-terminal residue" evidence="3">
    <location>
        <position position="52"/>
    </location>
</feature>
<dbReference type="KEGG" id="gtt:GUITHDRAFT_61116"/>
<evidence type="ECO:0000313" key="4">
    <source>
        <dbReference type="EnsemblProtists" id="EKX50755"/>
    </source>
</evidence>
<gene>
    <name evidence="3" type="ORF">GUITHDRAFT_61116</name>
</gene>
<dbReference type="PaxDb" id="55529-EKX50755"/>
<dbReference type="Proteomes" id="UP000011087">
    <property type="component" value="Unassembled WGS sequence"/>
</dbReference>
<organism evidence="3">
    <name type="scientific">Guillardia theta (strain CCMP2712)</name>
    <name type="common">Cryptophyte</name>
    <dbReference type="NCBI Taxonomy" id="905079"/>
    <lineage>
        <taxon>Eukaryota</taxon>
        <taxon>Cryptophyceae</taxon>
        <taxon>Pyrenomonadales</taxon>
        <taxon>Geminigeraceae</taxon>
        <taxon>Guillardia</taxon>
    </lineage>
</organism>
<keyword evidence="1" id="KW-0862">Zinc</keyword>
<dbReference type="EnsemblProtists" id="EKX50755">
    <property type="protein sequence ID" value="EKX50755"/>
    <property type="gene ID" value="GUITHDRAFT_61116"/>
</dbReference>
<dbReference type="AlphaFoldDB" id="L1JRE2"/>
<dbReference type="GO" id="GO:0008270">
    <property type="term" value="F:zinc ion binding"/>
    <property type="evidence" value="ECO:0007669"/>
    <property type="project" value="UniProtKB-KW"/>
</dbReference>
<dbReference type="EMBL" id="JH992977">
    <property type="protein sequence ID" value="EKX50755.1"/>
    <property type="molecule type" value="Genomic_DNA"/>
</dbReference>
<dbReference type="SUPFAM" id="SSF57850">
    <property type="entry name" value="RING/U-box"/>
    <property type="match status" value="1"/>
</dbReference>
<evidence type="ECO:0000313" key="5">
    <source>
        <dbReference type="Proteomes" id="UP000011087"/>
    </source>
</evidence>
<reference evidence="3 5" key="1">
    <citation type="journal article" date="2012" name="Nature">
        <title>Algal genomes reveal evolutionary mosaicism and the fate of nucleomorphs.</title>
        <authorList>
            <consortium name="DOE Joint Genome Institute"/>
            <person name="Curtis B.A."/>
            <person name="Tanifuji G."/>
            <person name="Burki F."/>
            <person name="Gruber A."/>
            <person name="Irimia M."/>
            <person name="Maruyama S."/>
            <person name="Arias M.C."/>
            <person name="Ball S.G."/>
            <person name="Gile G.H."/>
            <person name="Hirakawa Y."/>
            <person name="Hopkins J.F."/>
            <person name="Kuo A."/>
            <person name="Rensing S.A."/>
            <person name="Schmutz J."/>
            <person name="Symeonidi A."/>
            <person name="Elias M."/>
            <person name="Eveleigh R.J."/>
            <person name="Herman E.K."/>
            <person name="Klute M.J."/>
            <person name="Nakayama T."/>
            <person name="Obornik M."/>
            <person name="Reyes-Prieto A."/>
            <person name="Armbrust E.V."/>
            <person name="Aves S.J."/>
            <person name="Beiko R.G."/>
            <person name="Coutinho P."/>
            <person name="Dacks J.B."/>
            <person name="Durnford D.G."/>
            <person name="Fast N.M."/>
            <person name="Green B.R."/>
            <person name="Grisdale C.J."/>
            <person name="Hempel F."/>
            <person name="Henrissat B."/>
            <person name="Hoppner M.P."/>
            <person name="Ishida K."/>
            <person name="Kim E."/>
            <person name="Koreny L."/>
            <person name="Kroth P.G."/>
            <person name="Liu Y."/>
            <person name="Malik S.B."/>
            <person name="Maier U.G."/>
            <person name="McRose D."/>
            <person name="Mock T."/>
            <person name="Neilson J.A."/>
            <person name="Onodera N.T."/>
            <person name="Poole A.M."/>
            <person name="Pritham E.J."/>
            <person name="Richards T.A."/>
            <person name="Rocap G."/>
            <person name="Roy S.W."/>
            <person name="Sarai C."/>
            <person name="Schaack S."/>
            <person name="Shirato S."/>
            <person name="Slamovits C.H."/>
            <person name="Spencer D.F."/>
            <person name="Suzuki S."/>
            <person name="Worden A.Z."/>
            <person name="Zauner S."/>
            <person name="Barry K."/>
            <person name="Bell C."/>
            <person name="Bharti A.K."/>
            <person name="Crow J.A."/>
            <person name="Grimwood J."/>
            <person name="Kramer R."/>
            <person name="Lindquist E."/>
            <person name="Lucas S."/>
            <person name="Salamov A."/>
            <person name="McFadden G.I."/>
            <person name="Lane C.E."/>
            <person name="Keeling P.J."/>
            <person name="Gray M.W."/>
            <person name="Grigoriev I.V."/>
            <person name="Archibald J.M."/>
        </authorList>
    </citation>
    <scope>NUCLEOTIDE SEQUENCE</scope>
    <source>
        <strain evidence="3 5">CCMP2712</strain>
    </source>
</reference>
<keyword evidence="1" id="KW-0479">Metal-binding</keyword>
<feature type="non-terminal residue" evidence="3">
    <location>
        <position position="1"/>
    </location>
</feature>
<sequence>GDDMCVICFEALSTHAYIPCGHQAVCELCSVKFPSPCPICNCKSIMCTRIYR</sequence>
<dbReference type="InterPro" id="IPR001841">
    <property type="entry name" value="Znf_RING"/>
</dbReference>
<dbReference type="GeneID" id="17307432"/>
<protein>
    <recommendedName>
        <fullName evidence="2">RING-type domain-containing protein</fullName>
    </recommendedName>
</protein>
<keyword evidence="1" id="KW-0863">Zinc-finger</keyword>
<evidence type="ECO:0000256" key="1">
    <source>
        <dbReference type="PROSITE-ProRule" id="PRU00175"/>
    </source>
</evidence>
<dbReference type="OrthoDB" id="1711136at2759"/>
<name>L1JRE2_GUITC</name>
<dbReference type="RefSeq" id="XP_005837735.1">
    <property type="nucleotide sequence ID" value="XM_005837678.1"/>
</dbReference>
<dbReference type="PROSITE" id="PS50089">
    <property type="entry name" value="ZF_RING_2"/>
    <property type="match status" value="1"/>
</dbReference>
<reference evidence="4" key="3">
    <citation type="submission" date="2015-06" db="UniProtKB">
        <authorList>
            <consortium name="EnsemblProtists"/>
        </authorList>
    </citation>
    <scope>IDENTIFICATION</scope>
</reference>
<evidence type="ECO:0000313" key="3">
    <source>
        <dbReference type="EMBL" id="EKX50755.1"/>
    </source>
</evidence>
<dbReference type="InterPro" id="IPR013083">
    <property type="entry name" value="Znf_RING/FYVE/PHD"/>
</dbReference>
<feature type="domain" description="RING-type" evidence="2">
    <location>
        <begin position="5"/>
        <end position="41"/>
    </location>
</feature>
<evidence type="ECO:0000259" key="2">
    <source>
        <dbReference type="PROSITE" id="PS50089"/>
    </source>
</evidence>